<name>A0A2S2C271_9NOCA</name>
<feature type="region of interest" description="Disordered" evidence="1">
    <location>
        <begin position="50"/>
        <end position="69"/>
    </location>
</feature>
<dbReference type="KEGG" id="roz:CBI38_28965"/>
<protein>
    <submittedName>
        <fullName evidence="2">Uncharacterized protein</fullName>
    </submittedName>
</protein>
<reference evidence="2 3" key="1">
    <citation type="submission" date="2017-05" db="EMBL/GenBank/DDBJ databases">
        <title>Isolation of Rhodococcus sp. S2-17 biodegrading of BP-3.</title>
        <authorList>
            <person name="Lee Y."/>
            <person name="Kim K.H."/>
            <person name="Chun B.H."/>
            <person name="Jung H.S."/>
            <person name="Jeon C.O."/>
        </authorList>
    </citation>
    <scope>NUCLEOTIDE SEQUENCE [LARGE SCALE GENOMIC DNA]</scope>
    <source>
        <strain evidence="2 3">S2-17</strain>
    </source>
</reference>
<dbReference type="AlphaFoldDB" id="A0A2S2C271"/>
<keyword evidence="3" id="KW-1185">Reference proteome</keyword>
<organism evidence="2 3">
    <name type="scientific">Rhodococcus oxybenzonivorans</name>
    <dbReference type="NCBI Taxonomy" id="1990687"/>
    <lineage>
        <taxon>Bacteria</taxon>
        <taxon>Bacillati</taxon>
        <taxon>Actinomycetota</taxon>
        <taxon>Actinomycetes</taxon>
        <taxon>Mycobacteriales</taxon>
        <taxon>Nocardiaceae</taxon>
        <taxon>Rhodococcus</taxon>
    </lineage>
</organism>
<evidence type="ECO:0000313" key="3">
    <source>
        <dbReference type="Proteomes" id="UP000245711"/>
    </source>
</evidence>
<accession>A0A2S2C271</accession>
<dbReference type="EMBL" id="CP021354">
    <property type="protein sequence ID" value="AWK74991.1"/>
    <property type="molecule type" value="Genomic_DNA"/>
</dbReference>
<evidence type="ECO:0000256" key="1">
    <source>
        <dbReference type="SAM" id="MobiDB-lite"/>
    </source>
</evidence>
<evidence type="ECO:0000313" key="2">
    <source>
        <dbReference type="EMBL" id="AWK74991.1"/>
    </source>
</evidence>
<proteinExistence type="predicted"/>
<dbReference type="Proteomes" id="UP000245711">
    <property type="component" value="Chromosome"/>
</dbReference>
<sequence length="69" mass="7169">MAISADAIPATVATDTADSETLQGLDGVGAACRVEIGRVRMWCGIGAFDGDKSGLDQDKSGLDQYAHRL</sequence>
<feature type="compositionally biased region" description="Basic and acidic residues" evidence="1">
    <location>
        <begin position="50"/>
        <end position="61"/>
    </location>
</feature>
<gene>
    <name evidence="2" type="ORF">CBI38_28965</name>
</gene>